<proteinExistence type="predicted"/>
<comment type="caution">
    <text evidence="1">The sequence shown here is derived from an EMBL/GenBank/DDBJ whole genome shotgun (WGS) entry which is preliminary data.</text>
</comment>
<gene>
    <name evidence="1" type="ORF">QFC19_004287</name>
</gene>
<protein>
    <submittedName>
        <fullName evidence="1">Uncharacterized protein</fullName>
    </submittedName>
</protein>
<dbReference type="Proteomes" id="UP001241377">
    <property type="component" value="Unassembled WGS sequence"/>
</dbReference>
<organism evidence="1 2">
    <name type="scientific">Naganishia cerealis</name>
    <dbReference type="NCBI Taxonomy" id="610337"/>
    <lineage>
        <taxon>Eukaryota</taxon>
        <taxon>Fungi</taxon>
        <taxon>Dikarya</taxon>
        <taxon>Basidiomycota</taxon>
        <taxon>Agaricomycotina</taxon>
        <taxon>Tremellomycetes</taxon>
        <taxon>Filobasidiales</taxon>
        <taxon>Filobasidiaceae</taxon>
        <taxon>Naganishia</taxon>
    </lineage>
</organism>
<name>A0ACC2VWQ6_9TREE</name>
<reference evidence="1" key="1">
    <citation type="submission" date="2023-04" db="EMBL/GenBank/DDBJ databases">
        <title>Draft Genome sequencing of Naganishia species isolated from polar environments using Oxford Nanopore Technology.</title>
        <authorList>
            <person name="Leo P."/>
            <person name="Venkateswaran K."/>
        </authorList>
    </citation>
    <scope>NUCLEOTIDE SEQUENCE</scope>
    <source>
        <strain evidence="1">MNA-CCFEE 5261</strain>
    </source>
</reference>
<evidence type="ECO:0000313" key="2">
    <source>
        <dbReference type="Proteomes" id="UP001241377"/>
    </source>
</evidence>
<accession>A0ACC2VWQ6</accession>
<keyword evidence="2" id="KW-1185">Reference proteome</keyword>
<sequence>MSDRVSWSKNGFIAYSGAGNSIHLTYLENINGREWQLAEPQKFKITGHDGSVAAGPLLAVSWSNLSTDLAVCDHQGSFYVLLAGVGVIDHDTNGTHNGVVNGQRNGSQKPSTAYELTSYNQLVVTYRDMVGERNEVVALKWLNVEKNQIIPKPAVLVQTANESSAAYQYGVSLHQPLGLSHPISSKQACVVLRRNGDLTLYYQGEHKVDYYKVSTKLEGTYITHGSLGLTKDKSLVVVSHNGLTGKISMHTIRIDWGFLAESALKQKTDPHYNTPESSKTPPKLLVEHSYDMLPQPFVVDATNEQSQDGYTLLSIDLISPSANSESNLDIFISYKSGNSTHLYQYEVGYADDVISPEFAELGRKKGIQENQKTCPKLILVSRAVRPGVLLSVQAAFSDIFVVFNYNDGRVDIMDRRKMDIIDPTKSEMPPHTVSSIFDVGFSFQTPGDKNIIPGMVAYSPTLTARVYAFPGEDSPRLHLQTVSKIDSVVNPKVLFLTSVGFAFCHSYACYSNICADDFIVMIQQDILRVTKILRKTHQEKSHHIEVVVTKFIESIICESHKAINFQLDAFGKESVDKLLSNPPLQKLLSLQMALGELQDHGKLISDLAWIVLNLRSTSFGIMFLLSSIYRQVLKKKPSEDTMQDSVARAECIVSLIGSVRWLIDLIIYLNQEFNQLANSKGDPSISKLTMKNSVVLPIVLSKVPRLFLMYALSSIQKTHETLKKLHKDLAESNKLFQPMKEALNRYFTTCANSPLQISLFESFLRDTDAVIAKEISQNPKFEKKGYQLRVEQKLVFQGEISEEYIPIATAVVGKYANNISLDMKVSELFFYDVDWIGVGIQWFNDECVVVEGSHEVLLQYPQEPKQMVPRLAYGTRDCIDALRKVVIPRGKGGAKVRKCTRCRSVSLVNDPLVFNAPTTLGLWTMVFQRSCICGSIWINTE</sequence>
<dbReference type="EMBL" id="JASBWR010000045">
    <property type="protein sequence ID" value="KAJ9103519.1"/>
    <property type="molecule type" value="Genomic_DNA"/>
</dbReference>
<evidence type="ECO:0000313" key="1">
    <source>
        <dbReference type="EMBL" id="KAJ9103519.1"/>
    </source>
</evidence>